<sequence>GHIQTSRREFHDVGYDRFLVDVDFETKIIATGAVLKGGFLNRLSATQPYAFKKGLGSSRQSNVSEYGPIYEAIQKRNIDGFNKGNANFIEEMFDEHAVVVDKTNNRSHNGLNQIKLMIEGFLQTGKIEFKMPRRVFHDLGGDRFLVDVDYETTIVATGAVIK</sequence>
<gene>
    <name evidence="1" type="ORF">PMAYCL1PPCAC_22185</name>
</gene>
<accession>A0AAN5I5E6</accession>
<dbReference type="InterPro" id="IPR032710">
    <property type="entry name" value="NTF2-like_dom_sf"/>
</dbReference>
<name>A0AAN5I5E6_9BILA</name>
<protein>
    <submittedName>
        <fullName evidence="1">Uncharacterized protein</fullName>
    </submittedName>
</protein>
<dbReference type="PANTHER" id="PTHR31664:SF4">
    <property type="entry name" value="DUF4440 DOMAIN-CONTAINING PROTEIN"/>
    <property type="match status" value="1"/>
</dbReference>
<feature type="non-terminal residue" evidence="1">
    <location>
        <position position="162"/>
    </location>
</feature>
<comment type="caution">
    <text evidence="1">The sequence shown here is derived from an EMBL/GenBank/DDBJ whole genome shotgun (WGS) entry which is preliminary data.</text>
</comment>
<dbReference type="SUPFAM" id="SSF54427">
    <property type="entry name" value="NTF2-like"/>
    <property type="match status" value="1"/>
</dbReference>
<evidence type="ECO:0000313" key="2">
    <source>
        <dbReference type="Proteomes" id="UP001328107"/>
    </source>
</evidence>
<evidence type="ECO:0000313" key="1">
    <source>
        <dbReference type="EMBL" id="GMR51990.1"/>
    </source>
</evidence>
<feature type="non-terminal residue" evidence="1">
    <location>
        <position position="1"/>
    </location>
</feature>
<reference evidence="2" key="1">
    <citation type="submission" date="2022-10" db="EMBL/GenBank/DDBJ databases">
        <title>Genome assembly of Pristionchus species.</title>
        <authorList>
            <person name="Yoshida K."/>
            <person name="Sommer R.J."/>
        </authorList>
    </citation>
    <scope>NUCLEOTIDE SEQUENCE [LARGE SCALE GENOMIC DNA]</scope>
    <source>
        <strain evidence="2">RS5460</strain>
    </source>
</reference>
<dbReference type="Gene3D" id="3.10.450.50">
    <property type="match status" value="1"/>
</dbReference>
<dbReference type="PANTHER" id="PTHR31664">
    <property type="entry name" value="PROTEIN CBG16427"/>
    <property type="match status" value="1"/>
</dbReference>
<dbReference type="Proteomes" id="UP001328107">
    <property type="component" value="Unassembled WGS sequence"/>
</dbReference>
<dbReference type="EMBL" id="BTRK01000005">
    <property type="protein sequence ID" value="GMR51990.1"/>
    <property type="molecule type" value="Genomic_DNA"/>
</dbReference>
<proteinExistence type="predicted"/>
<keyword evidence="2" id="KW-1185">Reference proteome</keyword>
<dbReference type="AlphaFoldDB" id="A0AAN5I5E6"/>
<organism evidence="1 2">
    <name type="scientific">Pristionchus mayeri</name>
    <dbReference type="NCBI Taxonomy" id="1317129"/>
    <lineage>
        <taxon>Eukaryota</taxon>
        <taxon>Metazoa</taxon>
        <taxon>Ecdysozoa</taxon>
        <taxon>Nematoda</taxon>
        <taxon>Chromadorea</taxon>
        <taxon>Rhabditida</taxon>
        <taxon>Rhabditina</taxon>
        <taxon>Diplogasteromorpha</taxon>
        <taxon>Diplogasteroidea</taxon>
        <taxon>Neodiplogasteridae</taxon>
        <taxon>Pristionchus</taxon>
    </lineage>
</organism>